<organism evidence="14 15">
    <name type="scientific">Longimonas halophila</name>
    <dbReference type="NCBI Taxonomy" id="1469170"/>
    <lineage>
        <taxon>Bacteria</taxon>
        <taxon>Pseudomonadati</taxon>
        <taxon>Rhodothermota</taxon>
        <taxon>Rhodothermia</taxon>
        <taxon>Rhodothermales</taxon>
        <taxon>Salisaetaceae</taxon>
        <taxon>Longimonas</taxon>
    </lineage>
</organism>
<dbReference type="GO" id="GO:0015648">
    <property type="term" value="F:lipid-linked peptidoglycan transporter activity"/>
    <property type="evidence" value="ECO:0007669"/>
    <property type="project" value="TreeGrafter"/>
</dbReference>
<dbReference type="Pfam" id="PF01098">
    <property type="entry name" value="FTSW_RODA_SPOVE"/>
    <property type="match status" value="2"/>
</dbReference>
<keyword evidence="6" id="KW-0133">Cell shape</keyword>
<sequence>MNAWYRNLDWPTLIAWLTLIGMGLVAIYSSTHGPGAQHLYETVQNNFYRQATWLVIAGGVLAGTLLVSPRMIMQAAYPLYGSVLVLLVATLFLGHEAGGGAHWLAFGPIRLQASELAKVGTVLAVARLLSDRRAVSAQHMGYALRAAGLVALPALLVMLQNDMGTALVFVGLIPIVLFWGGLPISLILLMIVPGLALYAGLLSAWAAVAVTVLFTLGMWIGTRQRMLTIAAGALSTAAGLVASFALVHILRPHQVARIISFTNPEAEEFRQGVGFHLVQSKAAIGSGGLWGKGFMEGTQTQGAYIPEQSTDFVFSVIAEEFGLMGAGFVLLVLGFLLLRLIKLGADSKHPFGSLVAAGAVGVYLIHTIINLGMVMGMLPVIGLPLPFLSYGGSALVSYTLLLAIVVSIHMRRDALSIYGY</sequence>
<evidence type="ECO:0000256" key="8">
    <source>
        <dbReference type="ARBA" id="ARBA00022989"/>
    </source>
</evidence>
<feature type="transmembrane region" description="Helical" evidence="13">
    <location>
        <begin position="166"/>
        <end position="191"/>
    </location>
</feature>
<dbReference type="InterPro" id="IPR001182">
    <property type="entry name" value="FtsW/RodA"/>
</dbReference>
<keyword evidence="10" id="KW-0961">Cell wall biogenesis/degradation</keyword>
<dbReference type="NCBIfam" id="TIGR02210">
    <property type="entry name" value="rodA_shape"/>
    <property type="match status" value="1"/>
</dbReference>
<feature type="transmembrane region" description="Helical" evidence="13">
    <location>
        <begin position="75"/>
        <end position="94"/>
    </location>
</feature>
<keyword evidence="7" id="KW-0573">Peptidoglycan synthesis</keyword>
<feature type="transmembrane region" description="Helical" evidence="13">
    <location>
        <begin position="387"/>
        <end position="408"/>
    </location>
</feature>
<dbReference type="PANTHER" id="PTHR30474">
    <property type="entry name" value="CELL CYCLE PROTEIN"/>
    <property type="match status" value="1"/>
</dbReference>
<dbReference type="InterPro" id="IPR011923">
    <property type="entry name" value="RodA/MrdB"/>
</dbReference>
<dbReference type="GO" id="GO:0071555">
    <property type="term" value="P:cell wall organization"/>
    <property type="evidence" value="ECO:0007669"/>
    <property type="project" value="UniProtKB-KW"/>
</dbReference>
<dbReference type="EMBL" id="PDEP01000001">
    <property type="protein sequence ID" value="PEN09213.1"/>
    <property type="molecule type" value="Genomic_DNA"/>
</dbReference>
<evidence type="ECO:0000256" key="1">
    <source>
        <dbReference type="ARBA" id="ARBA00004141"/>
    </source>
</evidence>
<evidence type="ECO:0000313" key="14">
    <source>
        <dbReference type="EMBL" id="PEN09213.1"/>
    </source>
</evidence>
<keyword evidence="2" id="KW-1003">Cell membrane</keyword>
<gene>
    <name evidence="14" type="ORF">CRI93_00335</name>
</gene>
<dbReference type="InterPro" id="IPR018365">
    <property type="entry name" value="Cell_cycle_FtsW-rel_CS"/>
</dbReference>
<dbReference type="Proteomes" id="UP000221024">
    <property type="component" value="Unassembled WGS sequence"/>
</dbReference>
<dbReference type="GO" id="GO:0008360">
    <property type="term" value="P:regulation of cell shape"/>
    <property type="evidence" value="ECO:0007669"/>
    <property type="project" value="UniProtKB-KW"/>
</dbReference>
<keyword evidence="5 13" id="KW-0812">Transmembrane</keyword>
<dbReference type="PROSITE" id="PS00428">
    <property type="entry name" value="FTSW_RODA_SPOVE"/>
    <property type="match status" value="1"/>
</dbReference>
<feature type="transmembrane region" description="Helical" evidence="13">
    <location>
        <begin position="51"/>
        <end position="68"/>
    </location>
</feature>
<evidence type="ECO:0000256" key="7">
    <source>
        <dbReference type="ARBA" id="ARBA00022984"/>
    </source>
</evidence>
<evidence type="ECO:0000256" key="4">
    <source>
        <dbReference type="ARBA" id="ARBA00022679"/>
    </source>
</evidence>
<evidence type="ECO:0000313" key="15">
    <source>
        <dbReference type="Proteomes" id="UP000221024"/>
    </source>
</evidence>
<accession>A0A2H3NPP0</accession>
<feature type="transmembrane region" description="Helical" evidence="13">
    <location>
        <begin position="353"/>
        <end position="381"/>
    </location>
</feature>
<evidence type="ECO:0000256" key="13">
    <source>
        <dbReference type="SAM" id="Phobius"/>
    </source>
</evidence>
<evidence type="ECO:0000256" key="10">
    <source>
        <dbReference type="ARBA" id="ARBA00023316"/>
    </source>
</evidence>
<dbReference type="GO" id="GO:0032153">
    <property type="term" value="C:cell division site"/>
    <property type="evidence" value="ECO:0007669"/>
    <property type="project" value="TreeGrafter"/>
</dbReference>
<feature type="transmembrane region" description="Helical" evidence="13">
    <location>
        <begin position="12"/>
        <end position="31"/>
    </location>
</feature>
<feature type="transmembrane region" description="Helical" evidence="13">
    <location>
        <begin position="321"/>
        <end position="341"/>
    </location>
</feature>
<protein>
    <recommendedName>
        <fullName evidence="12">Cell wall polymerase</fullName>
    </recommendedName>
    <alternativeName>
        <fullName evidence="11">Peptidoglycan polymerase</fullName>
    </alternativeName>
</protein>
<evidence type="ECO:0000256" key="5">
    <source>
        <dbReference type="ARBA" id="ARBA00022692"/>
    </source>
</evidence>
<keyword evidence="9 13" id="KW-0472">Membrane</keyword>
<dbReference type="NCBIfam" id="NF037961">
    <property type="entry name" value="RodA_shape"/>
    <property type="match status" value="1"/>
</dbReference>
<evidence type="ECO:0000256" key="11">
    <source>
        <dbReference type="ARBA" id="ARBA00032370"/>
    </source>
</evidence>
<comment type="subcellular location">
    <subcellularLocation>
        <location evidence="1">Membrane</location>
        <topology evidence="1">Multi-pass membrane protein</topology>
    </subcellularLocation>
</comment>
<evidence type="ECO:0000256" key="9">
    <source>
        <dbReference type="ARBA" id="ARBA00023136"/>
    </source>
</evidence>
<dbReference type="GO" id="GO:0009252">
    <property type="term" value="P:peptidoglycan biosynthetic process"/>
    <property type="evidence" value="ECO:0007669"/>
    <property type="project" value="UniProtKB-KW"/>
</dbReference>
<dbReference type="GO" id="GO:0005886">
    <property type="term" value="C:plasma membrane"/>
    <property type="evidence" value="ECO:0007669"/>
    <property type="project" value="TreeGrafter"/>
</dbReference>
<dbReference type="RefSeq" id="WP_098060613.1">
    <property type="nucleotide sequence ID" value="NZ_PDEP01000001.1"/>
</dbReference>
<keyword evidence="15" id="KW-1185">Reference proteome</keyword>
<dbReference type="PANTHER" id="PTHR30474:SF1">
    <property type="entry name" value="PEPTIDOGLYCAN GLYCOSYLTRANSFERASE MRDB"/>
    <property type="match status" value="1"/>
</dbReference>
<dbReference type="AlphaFoldDB" id="A0A2H3NPP0"/>
<proteinExistence type="predicted"/>
<name>A0A2H3NPP0_9BACT</name>
<evidence type="ECO:0000256" key="12">
    <source>
        <dbReference type="ARBA" id="ARBA00033270"/>
    </source>
</evidence>
<evidence type="ECO:0000256" key="3">
    <source>
        <dbReference type="ARBA" id="ARBA00022676"/>
    </source>
</evidence>
<evidence type="ECO:0000256" key="6">
    <source>
        <dbReference type="ARBA" id="ARBA00022960"/>
    </source>
</evidence>
<feature type="transmembrane region" description="Helical" evidence="13">
    <location>
        <begin position="197"/>
        <end position="220"/>
    </location>
</feature>
<dbReference type="GO" id="GO:0016757">
    <property type="term" value="F:glycosyltransferase activity"/>
    <property type="evidence" value="ECO:0007669"/>
    <property type="project" value="UniProtKB-KW"/>
</dbReference>
<keyword evidence="8 13" id="KW-1133">Transmembrane helix</keyword>
<evidence type="ECO:0000256" key="2">
    <source>
        <dbReference type="ARBA" id="ARBA00022475"/>
    </source>
</evidence>
<feature type="transmembrane region" description="Helical" evidence="13">
    <location>
        <begin position="227"/>
        <end position="250"/>
    </location>
</feature>
<dbReference type="GO" id="GO:0051301">
    <property type="term" value="P:cell division"/>
    <property type="evidence" value="ECO:0007669"/>
    <property type="project" value="InterPro"/>
</dbReference>
<keyword evidence="3" id="KW-0328">Glycosyltransferase</keyword>
<keyword evidence="4" id="KW-0808">Transferase</keyword>
<reference evidence="14 15" key="1">
    <citation type="submission" date="2017-10" db="EMBL/GenBank/DDBJ databases">
        <title>Draft genome of Longimonas halophila.</title>
        <authorList>
            <person name="Goh K.M."/>
            <person name="Shamsir M.S."/>
            <person name="Lim S.W."/>
        </authorList>
    </citation>
    <scope>NUCLEOTIDE SEQUENCE [LARGE SCALE GENOMIC DNA]</scope>
    <source>
        <strain evidence="14 15">KCTC 42399</strain>
    </source>
</reference>
<comment type="caution">
    <text evidence="14">The sequence shown here is derived from an EMBL/GenBank/DDBJ whole genome shotgun (WGS) entry which is preliminary data.</text>
</comment>
<feature type="transmembrane region" description="Helical" evidence="13">
    <location>
        <begin position="142"/>
        <end position="159"/>
    </location>
</feature>
<dbReference type="OrthoDB" id="9768187at2"/>